<proteinExistence type="predicted"/>
<dbReference type="EMBL" id="HG916852">
    <property type="protein sequence ID" value="CDM57550.1"/>
    <property type="molecule type" value="Genomic_DNA"/>
</dbReference>
<sequence length="38" mass="4430">MIASITHLHRVCEHKLKHLPDERKSCAYFGRQATAKRP</sequence>
<reference evidence="1" key="1">
    <citation type="submission" date="2013-11" db="EMBL/GenBank/DDBJ databases">
        <title>Draft genome sequence of the broad-host-range Rhizobium sp. LPU83 strain, a member of the low-genetic diversity Oregon-like Rhizobium sp. group.</title>
        <authorList>
            <person name="Wibberg D."/>
            <person name="Puehler A."/>
            <person name="Schlueter A."/>
        </authorList>
    </citation>
    <scope>NUCLEOTIDE SEQUENCE [LARGE SCALE GENOMIC DNA]</scope>
    <source>
        <strain evidence="1">LPU83</strain>
    </source>
</reference>
<gene>
    <name evidence="1" type="ORF">LPU83_1888</name>
</gene>
<name>W6RB45_9HYPH</name>
<evidence type="ECO:0000313" key="1">
    <source>
        <dbReference type="EMBL" id="CDM57550.1"/>
    </source>
</evidence>
<dbReference type="AlphaFoldDB" id="W6RB45"/>
<dbReference type="Proteomes" id="UP000019443">
    <property type="component" value="Chromosome"/>
</dbReference>
<keyword evidence="2" id="KW-1185">Reference proteome</keyword>
<evidence type="ECO:0000313" key="2">
    <source>
        <dbReference type="Proteomes" id="UP000019443"/>
    </source>
</evidence>
<accession>W6RB45</accession>
<dbReference type="KEGG" id="rhl:LPU83_1888"/>
<organism evidence="1 2">
    <name type="scientific">Rhizobium favelukesii</name>
    <dbReference type="NCBI Taxonomy" id="348824"/>
    <lineage>
        <taxon>Bacteria</taxon>
        <taxon>Pseudomonadati</taxon>
        <taxon>Pseudomonadota</taxon>
        <taxon>Alphaproteobacteria</taxon>
        <taxon>Hyphomicrobiales</taxon>
        <taxon>Rhizobiaceae</taxon>
        <taxon>Rhizobium/Agrobacterium group</taxon>
        <taxon>Rhizobium</taxon>
    </lineage>
</organism>
<protein>
    <submittedName>
        <fullName evidence="1">Uncharacterized protein</fullName>
    </submittedName>
</protein>
<dbReference type="HOGENOM" id="CLU_3332106_0_0_5"/>